<gene>
    <name evidence="5" type="ORF">BOX15_Mlig010119g1</name>
</gene>
<organism evidence="5 6">
    <name type="scientific">Macrostomum lignano</name>
    <dbReference type="NCBI Taxonomy" id="282301"/>
    <lineage>
        <taxon>Eukaryota</taxon>
        <taxon>Metazoa</taxon>
        <taxon>Spiralia</taxon>
        <taxon>Lophotrochozoa</taxon>
        <taxon>Platyhelminthes</taxon>
        <taxon>Rhabditophora</taxon>
        <taxon>Macrostomorpha</taxon>
        <taxon>Macrostomida</taxon>
        <taxon>Macrostomidae</taxon>
        <taxon>Macrostomum</taxon>
    </lineage>
</organism>
<feature type="region of interest" description="Disordered" evidence="3">
    <location>
        <begin position="181"/>
        <end position="201"/>
    </location>
</feature>
<evidence type="ECO:0000256" key="1">
    <source>
        <dbReference type="ARBA" id="ARBA00023157"/>
    </source>
</evidence>
<keyword evidence="6" id="KW-1185">Reference proteome</keyword>
<dbReference type="CDD" id="cd00112">
    <property type="entry name" value="LDLa"/>
    <property type="match status" value="1"/>
</dbReference>
<evidence type="ECO:0000313" key="6">
    <source>
        <dbReference type="Proteomes" id="UP000215902"/>
    </source>
</evidence>
<dbReference type="SUPFAM" id="SSF57424">
    <property type="entry name" value="LDL receptor-like module"/>
    <property type="match status" value="1"/>
</dbReference>
<dbReference type="EMBL" id="NIVC01004358">
    <property type="protein sequence ID" value="PAA47706.1"/>
    <property type="molecule type" value="Genomic_DNA"/>
</dbReference>
<evidence type="ECO:0000256" key="3">
    <source>
        <dbReference type="SAM" id="MobiDB-lite"/>
    </source>
</evidence>
<feature type="compositionally biased region" description="Pro residues" evidence="3">
    <location>
        <begin position="190"/>
        <end position="201"/>
    </location>
</feature>
<dbReference type="PROSITE" id="PS01209">
    <property type="entry name" value="LDLRA_1"/>
    <property type="match status" value="1"/>
</dbReference>
<proteinExistence type="predicted"/>
<dbReference type="SMART" id="SM00192">
    <property type="entry name" value="LDLa"/>
    <property type="match status" value="1"/>
</dbReference>
<keyword evidence="4" id="KW-0472">Membrane</keyword>
<protein>
    <recommendedName>
        <fullName evidence="7">Low-density lipoprotein receptor domain class A</fullName>
    </recommendedName>
</protein>
<dbReference type="InterPro" id="IPR002172">
    <property type="entry name" value="LDrepeatLR_classA_rpt"/>
</dbReference>
<keyword evidence="4" id="KW-1133">Transmembrane helix</keyword>
<dbReference type="PANTHER" id="PTHR24652:SF67">
    <property type="entry name" value="LOW-DENSITY LIPOPROTEIN RECEPTOR CLASS A DOMAIN-CONTAINING PROTEIN 2"/>
    <property type="match status" value="1"/>
</dbReference>
<feature type="disulfide bond" evidence="2">
    <location>
        <begin position="59"/>
        <end position="74"/>
    </location>
</feature>
<dbReference type="Gene3D" id="4.10.400.10">
    <property type="entry name" value="Low-density Lipoprotein Receptor"/>
    <property type="match status" value="1"/>
</dbReference>
<dbReference type="InterPro" id="IPR023415">
    <property type="entry name" value="LDLR_class-A_CS"/>
</dbReference>
<keyword evidence="1 2" id="KW-1015">Disulfide bond</keyword>
<dbReference type="PROSITE" id="PS50068">
    <property type="entry name" value="LDLRA_2"/>
    <property type="match status" value="1"/>
</dbReference>
<feature type="disulfide bond" evidence="2">
    <location>
        <begin position="47"/>
        <end position="65"/>
    </location>
</feature>
<dbReference type="PANTHER" id="PTHR24652">
    <property type="entry name" value="LOW-DENSITY LIPOPROTEIN RECEPTOR CLASS A DOMAIN-CONTAINING PROTEIN 2"/>
    <property type="match status" value="1"/>
</dbReference>
<dbReference type="STRING" id="282301.A0A267DEW7"/>
<dbReference type="InterPro" id="IPR036055">
    <property type="entry name" value="LDL_receptor-like_sf"/>
</dbReference>
<dbReference type="Pfam" id="PF00057">
    <property type="entry name" value="Ldl_recept_a"/>
    <property type="match status" value="1"/>
</dbReference>
<reference evidence="5 6" key="1">
    <citation type="submission" date="2017-06" db="EMBL/GenBank/DDBJ databases">
        <title>A platform for efficient transgenesis in Macrostomum lignano, a flatworm model organism for stem cell research.</title>
        <authorList>
            <person name="Berezikov E."/>
        </authorList>
    </citation>
    <scope>NUCLEOTIDE SEQUENCE [LARGE SCALE GENOMIC DNA]</scope>
    <source>
        <strain evidence="5">DV1</strain>
        <tissue evidence="5">Whole organism</tissue>
    </source>
</reference>
<dbReference type="OrthoDB" id="6131286at2759"/>
<sequence length="285" mass="31443">MTWRHRASKGRAVIHVTSKDTYLIPKFMVVFTVVRKGTCQESTEFDCGSEHCIDSRLVCNSHVNCLDGSDELNCVRSVTHSHEAPETEDVAADAESASVEKQHEEVPYHPIILGSIGLAFVALTAACCCVTIRRRLRDGRRRRDTSLEPSQLAQVDADLQQQQQRHQLFEDNVRPIQTVLGGDENQHCSLPPPPPPPPPPPCQNGLLRSSIAQYSNSNHAVGASSPSLEVDAEKFLHSRSRTSPIVDVLAAEASALRSSHLVAGVTGRHQGQQRRSRRIRLVFQA</sequence>
<name>A0A267DEW7_9PLAT</name>
<comment type="caution">
    <text evidence="5">The sequence shown here is derived from an EMBL/GenBank/DDBJ whole genome shotgun (WGS) entry which is preliminary data.</text>
</comment>
<evidence type="ECO:0008006" key="7">
    <source>
        <dbReference type="Google" id="ProtNLM"/>
    </source>
</evidence>
<comment type="caution">
    <text evidence="2">Lacks conserved residue(s) required for the propagation of feature annotation.</text>
</comment>
<keyword evidence="4" id="KW-0812">Transmembrane</keyword>
<evidence type="ECO:0000256" key="2">
    <source>
        <dbReference type="PROSITE-ProRule" id="PRU00124"/>
    </source>
</evidence>
<feature type="transmembrane region" description="Helical" evidence="4">
    <location>
        <begin position="111"/>
        <end position="132"/>
    </location>
</feature>
<dbReference type="Proteomes" id="UP000215902">
    <property type="component" value="Unassembled WGS sequence"/>
</dbReference>
<accession>A0A267DEW7</accession>
<dbReference type="AlphaFoldDB" id="A0A267DEW7"/>
<evidence type="ECO:0000256" key="4">
    <source>
        <dbReference type="SAM" id="Phobius"/>
    </source>
</evidence>
<dbReference type="InterPro" id="IPR042333">
    <property type="entry name" value="LRAD2/Mig-13-like"/>
</dbReference>
<evidence type="ECO:0000313" key="5">
    <source>
        <dbReference type="EMBL" id="PAA47706.1"/>
    </source>
</evidence>